<dbReference type="SUPFAM" id="SSF56519">
    <property type="entry name" value="Penicillin binding protein dimerisation domain"/>
    <property type="match status" value="1"/>
</dbReference>
<dbReference type="PANTHER" id="PTHR30627:SF26">
    <property type="entry name" value="PENICILLIN-BINDING PROTEIN 2B"/>
    <property type="match status" value="1"/>
</dbReference>
<dbReference type="InterPro" id="IPR036138">
    <property type="entry name" value="PBP_dimer_sf"/>
</dbReference>
<dbReference type="RefSeq" id="WP_253062090.1">
    <property type="nucleotide sequence ID" value="NZ_JAMXWM010000011.1"/>
</dbReference>
<accession>A0ABW5S881</accession>
<evidence type="ECO:0000256" key="2">
    <source>
        <dbReference type="ARBA" id="ARBA00007171"/>
    </source>
</evidence>
<name>A0ABW5S881_9BACL</name>
<dbReference type="EMBL" id="JBHUMQ010000031">
    <property type="protein sequence ID" value="MFD2694745.1"/>
    <property type="molecule type" value="Genomic_DNA"/>
</dbReference>
<evidence type="ECO:0000313" key="8">
    <source>
        <dbReference type="Proteomes" id="UP001597399"/>
    </source>
</evidence>
<dbReference type="SUPFAM" id="SSF54184">
    <property type="entry name" value="Penicillin-binding protein 2x (pbp-2x), c-terminal domain"/>
    <property type="match status" value="2"/>
</dbReference>
<keyword evidence="8" id="KW-1185">Reference proteome</keyword>
<feature type="domain" description="PASTA" evidence="6">
    <location>
        <begin position="651"/>
        <end position="710"/>
    </location>
</feature>
<dbReference type="Pfam" id="PF03717">
    <property type="entry name" value="PBP_dimer"/>
    <property type="match status" value="1"/>
</dbReference>
<protein>
    <submittedName>
        <fullName evidence="7">Penicillin-binding transpeptidase domain-containing protein</fullName>
    </submittedName>
</protein>
<dbReference type="SUPFAM" id="SSF56601">
    <property type="entry name" value="beta-lactamase/transpeptidase-like"/>
    <property type="match status" value="1"/>
</dbReference>
<dbReference type="Pfam" id="PF00905">
    <property type="entry name" value="Transpeptidase"/>
    <property type="match status" value="1"/>
</dbReference>
<dbReference type="InterPro" id="IPR050515">
    <property type="entry name" value="Beta-lactam/transpept"/>
</dbReference>
<proteinExistence type="inferred from homology"/>
<keyword evidence="5" id="KW-0812">Transmembrane</keyword>
<reference evidence="8" key="1">
    <citation type="journal article" date="2019" name="Int. J. Syst. Evol. Microbiol.">
        <title>The Global Catalogue of Microorganisms (GCM) 10K type strain sequencing project: providing services to taxonomists for standard genome sequencing and annotation.</title>
        <authorList>
            <consortium name="The Broad Institute Genomics Platform"/>
            <consortium name="The Broad Institute Genome Sequencing Center for Infectious Disease"/>
            <person name="Wu L."/>
            <person name="Ma J."/>
        </authorList>
    </citation>
    <scope>NUCLEOTIDE SEQUENCE [LARGE SCALE GENOMIC DNA]</scope>
    <source>
        <strain evidence="8">TISTR 2466</strain>
    </source>
</reference>
<gene>
    <name evidence="7" type="ORF">ACFSUE_14100</name>
</gene>
<dbReference type="Gene3D" id="3.90.1310.10">
    <property type="entry name" value="Penicillin-binding protein 2a (Domain 2)"/>
    <property type="match status" value="1"/>
</dbReference>
<dbReference type="PANTHER" id="PTHR30627">
    <property type="entry name" value="PEPTIDOGLYCAN D,D-TRANSPEPTIDASE"/>
    <property type="match status" value="1"/>
</dbReference>
<evidence type="ECO:0000256" key="4">
    <source>
        <dbReference type="SAM" id="MobiDB-lite"/>
    </source>
</evidence>
<organism evidence="7 8">
    <name type="scientific">Sporolactobacillus shoreicorticis</name>
    <dbReference type="NCBI Taxonomy" id="1923877"/>
    <lineage>
        <taxon>Bacteria</taxon>
        <taxon>Bacillati</taxon>
        <taxon>Bacillota</taxon>
        <taxon>Bacilli</taxon>
        <taxon>Bacillales</taxon>
        <taxon>Sporolactobacillaceae</taxon>
        <taxon>Sporolactobacillus</taxon>
    </lineage>
</organism>
<dbReference type="InterPro" id="IPR005543">
    <property type="entry name" value="PASTA_dom"/>
</dbReference>
<evidence type="ECO:0000256" key="5">
    <source>
        <dbReference type="SAM" id="Phobius"/>
    </source>
</evidence>
<dbReference type="Gene3D" id="3.30.70.2110">
    <property type="match status" value="1"/>
</dbReference>
<comment type="similarity">
    <text evidence="2">Belongs to the transpeptidase family.</text>
</comment>
<dbReference type="CDD" id="cd06575">
    <property type="entry name" value="PASTA_Pbp2x-like_2"/>
    <property type="match status" value="1"/>
</dbReference>
<keyword evidence="5" id="KW-1133">Transmembrane helix</keyword>
<dbReference type="Gene3D" id="3.40.710.10">
    <property type="entry name" value="DD-peptidase/beta-lactamase superfamily"/>
    <property type="match status" value="1"/>
</dbReference>
<dbReference type="InterPro" id="IPR005311">
    <property type="entry name" value="PBP_dimer"/>
</dbReference>
<dbReference type="CDD" id="cd06576">
    <property type="entry name" value="PASTA_Pbp2x-like_1"/>
    <property type="match status" value="1"/>
</dbReference>
<feature type="compositionally biased region" description="Basic and acidic residues" evidence="4">
    <location>
        <begin position="712"/>
        <end position="722"/>
    </location>
</feature>
<dbReference type="InterPro" id="IPR001460">
    <property type="entry name" value="PCN-bd_Tpept"/>
</dbReference>
<evidence type="ECO:0000313" key="7">
    <source>
        <dbReference type="EMBL" id="MFD2694745.1"/>
    </source>
</evidence>
<comment type="caution">
    <text evidence="7">The sequence shown here is derived from an EMBL/GenBank/DDBJ whole genome shotgun (WGS) entry which is preliminary data.</text>
</comment>
<keyword evidence="3 5" id="KW-0472">Membrane</keyword>
<dbReference type="Pfam" id="PF03793">
    <property type="entry name" value="PASTA"/>
    <property type="match status" value="2"/>
</dbReference>
<dbReference type="Gene3D" id="2.20.70.70">
    <property type="match status" value="1"/>
</dbReference>
<feature type="transmembrane region" description="Helical" evidence="5">
    <location>
        <begin position="12"/>
        <end position="33"/>
    </location>
</feature>
<sequence length="730" mass="80189">MFQRKRTLISFWAGIVGGLFMLAFFVIIGRFVFIAQGKEIDNHQLLKVGEKQWSQYKVVDEKRGTIYSGNGQILAEDVPAYTLYAIISTDSDNHVKNKKKTAAALAPILEMKESDILKKLNRNAYQVEFGSKGKMLSYAKKKQIDRLKLPGIGYLTESKRYYPEQSSAAYALGFTQTNQENDQQKGVFGVEQSLDQYLTEKDGSVRYYRSLSGVPIPDETQKVKKASPGKDVYLTLNSRIQTVLDQAMSRVNKDYKPDSMIGVAADPKTGKILAMSSYPTFNPNKRDIKKFSNASISDPYEPGSVMKTFTVASAIDAGVYKGSDTYPSGDYKTSGGTIHDWRRQGWGTITFDQGFELSSNVGMSVLTDKYLGVDRFKDYLKRFGFMEKTGIDLPGERSSVVNWQWKIDKLEASFGQASAFTAMQIVQAATAIGNNGTMMRPYIVDKIVDPATKQTVLKHHPVVAGHPISAVAAKQTRALMRKVITEKKVVSGSSATGLAYDLPGYDVIGKTGTAQISLNGQYMFGKNNYVYSFLGMAPQKDPKLIVYVAVKQPHLKDTDLGAEPVVDIVRPVMTSALQYLQVDKKASESSEKLQIPSQKFADYTGTDMNESVQKLKDQGINPISIGSGTIQKQLPYAGEQLFTGSKVILSGVGQKTMPDLTGWTLADVMKLADIENLKLSAKGEGFVAEQSIAAGAVIKSGSALHVTMQAEKTNKTASHPDHSSPNTKNP</sequence>
<dbReference type="SMART" id="SM00740">
    <property type="entry name" value="PASTA"/>
    <property type="match status" value="2"/>
</dbReference>
<evidence type="ECO:0000259" key="6">
    <source>
        <dbReference type="PROSITE" id="PS51178"/>
    </source>
</evidence>
<evidence type="ECO:0000256" key="3">
    <source>
        <dbReference type="ARBA" id="ARBA00023136"/>
    </source>
</evidence>
<feature type="region of interest" description="Disordered" evidence="4">
    <location>
        <begin position="711"/>
        <end position="730"/>
    </location>
</feature>
<dbReference type="PROSITE" id="PS51178">
    <property type="entry name" value="PASTA"/>
    <property type="match status" value="1"/>
</dbReference>
<comment type="subcellular location">
    <subcellularLocation>
        <location evidence="1">Membrane</location>
    </subcellularLocation>
</comment>
<dbReference type="Proteomes" id="UP001597399">
    <property type="component" value="Unassembled WGS sequence"/>
</dbReference>
<dbReference type="InterPro" id="IPR012338">
    <property type="entry name" value="Beta-lactam/transpept-like"/>
</dbReference>
<evidence type="ECO:0000256" key="1">
    <source>
        <dbReference type="ARBA" id="ARBA00004370"/>
    </source>
</evidence>